<dbReference type="Proteomes" id="UP000190435">
    <property type="component" value="Unassembled WGS sequence"/>
</dbReference>
<organism evidence="2 4">
    <name type="scientific">Moraxella caviae</name>
    <dbReference type="NCBI Taxonomy" id="34060"/>
    <lineage>
        <taxon>Bacteria</taxon>
        <taxon>Pseudomonadati</taxon>
        <taxon>Pseudomonadota</taxon>
        <taxon>Gammaproteobacteria</taxon>
        <taxon>Moraxellales</taxon>
        <taxon>Moraxellaceae</taxon>
        <taxon>Moraxella</taxon>
    </lineage>
</organism>
<dbReference type="EMBL" id="UGQE01000001">
    <property type="protein sequence ID" value="STZ10146.1"/>
    <property type="molecule type" value="Genomic_DNA"/>
</dbReference>
<name>A0A1S9ZWC6_9GAMM</name>
<dbReference type="RefSeq" id="WP_078277308.1">
    <property type="nucleotide sequence ID" value="NZ_MUXU01000063.1"/>
</dbReference>
<dbReference type="EMBL" id="MUXU01000063">
    <property type="protein sequence ID" value="OOR87733.1"/>
    <property type="molecule type" value="Genomic_DNA"/>
</dbReference>
<dbReference type="OrthoDB" id="9934941at2"/>
<accession>A0A1S9ZWC6</accession>
<evidence type="ECO:0000313" key="3">
    <source>
        <dbReference type="EMBL" id="STZ10146.1"/>
    </source>
</evidence>
<evidence type="ECO:0000313" key="4">
    <source>
        <dbReference type="Proteomes" id="UP000190435"/>
    </source>
</evidence>
<keyword evidence="1" id="KW-1133">Transmembrane helix</keyword>
<reference evidence="2 4" key="1">
    <citation type="submission" date="2017-02" db="EMBL/GenBank/DDBJ databases">
        <title>Draft genome sequence of Moraxella caviae CCUG 355 type strain.</title>
        <authorList>
            <person name="Engstrom-Jakobsson H."/>
            <person name="Salva-Serra F."/>
            <person name="Thorell K."/>
            <person name="Gonzales-Siles L."/>
            <person name="Karlsson R."/>
            <person name="Boulund F."/>
            <person name="Engstrand L."/>
            <person name="Moore E."/>
        </authorList>
    </citation>
    <scope>NUCLEOTIDE SEQUENCE [LARGE SCALE GENOMIC DNA]</scope>
    <source>
        <strain evidence="2 4">CCUG 355</strain>
    </source>
</reference>
<evidence type="ECO:0000313" key="2">
    <source>
        <dbReference type="EMBL" id="OOR87733.1"/>
    </source>
</evidence>
<feature type="transmembrane region" description="Helical" evidence="1">
    <location>
        <begin position="12"/>
        <end position="29"/>
    </location>
</feature>
<keyword evidence="1" id="KW-0812">Transmembrane</keyword>
<reference evidence="3 5" key="2">
    <citation type="submission" date="2018-06" db="EMBL/GenBank/DDBJ databases">
        <authorList>
            <consortium name="Pathogen Informatics"/>
            <person name="Doyle S."/>
        </authorList>
    </citation>
    <scope>NUCLEOTIDE SEQUENCE [LARGE SCALE GENOMIC DNA]</scope>
    <source>
        <strain evidence="3 5">NCTC10293</strain>
    </source>
</reference>
<dbReference type="AlphaFoldDB" id="A0A1S9ZWC6"/>
<evidence type="ECO:0000256" key="1">
    <source>
        <dbReference type="SAM" id="Phobius"/>
    </source>
</evidence>
<proteinExistence type="predicted"/>
<sequence length="172" mass="20314">MKLPTKEQINTAITTITFVLLMVFGWRLYSSGYFDRFSYDARNYDKQEDRPSIEQLTVLLNEITHGLPTPTDVNETNKTGVVSVNYKYLNLTNTQKSQLAQNVQVQSKWVFQRHKENKYGHSDEYCFNQFELIIDVEVFDFQILKKDSGEYTSVYISWWKTGECRLAYFQNQ</sequence>
<dbReference type="Proteomes" id="UP000255279">
    <property type="component" value="Unassembled WGS sequence"/>
</dbReference>
<protein>
    <submittedName>
        <fullName evidence="2">Uncharacterized protein</fullName>
    </submittedName>
</protein>
<evidence type="ECO:0000313" key="5">
    <source>
        <dbReference type="Proteomes" id="UP000255279"/>
    </source>
</evidence>
<keyword evidence="4" id="KW-1185">Reference proteome</keyword>
<keyword evidence="1" id="KW-0472">Membrane</keyword>
<gene>
    <name evidence="2" type="ORF">B0181_09770</name>
    <name evidence="3" type="ORF">NCTC10293_00471</name>
</gene>